<dbReference type="EMBL" id="DRMS01000356">
    <property type="protein sequence ID" value="HFC93039.1"/>
    <property type="molecule type" value="Genomic_DNA"/>
</dbReference>
<evidence type="ECO:0000313" key="1">
    <source>
        <dbReference type="EMBL" id="HFC93039.1"/>
    </source>
</evidence>
<gene>
    <name evidence="1" type="ORF">ENJ51_09525</name>
</gene>
<organism evidence="1">
    <name type="scientific">Leucothrix mucor</name>
    <dbReference type="NCBI Taxonomy" id="45248"/>
    <lineage>
        <taxon>Bacteria</taxon>
        <taxon>Pseudomonadati</taxon>
        <taxon>Pseudomonadota</taxon>
        <taxon>Gammaproteobacteria</taxon>
        <taxon>Thiotrichales</taxon>
        <taxon>Thiotrichaceae</taxon>
        <taxon>Leucothrix</taxon>
    </lineage>
</organism>
<reference evidence="1" key="1">
    <citation type="journal article" date="2020" name="mSystems">
        <title>Genome- and Community-Level Interaction Insights into Carbon Utilization and Element Cycling Functions of Hydrothermarchaeota in Hydrothermal Sediment.</title>
        <authorList>
            <person name="Zhou Z."/>
            <person name="Liu Y."/>
            <person name="Xu W."/>
            <person name="Pan J."/>
            <person name="Luo Z.H."/>
            <person name="Li M."/>
        </authorList>
    </citation>
    <scope>NUCLEOTIDE SEQUENCE [LARGE SCALE GENOMIC DNA]</scope>
    <source>
        <strain evidence="1">HyVt-493</strain>
    </source>
</reference>
<protein>
    <submittedName>
        <fullName evidence="1">Uncharacterized protein</fullName>
    </submittedName>
</protein>
<proteinExistence type="predicted"/>
<sequence length="211" mass="24975">MNLSPLQIQPPYNPVINQHANHKIDVLHNLINDKYERILCEKCMSTFFTNVYQYNDGIVLLEKRALGLEYFCDAIDKLSLYLIPDHTRIGVLDENDKIINLPMGKELFSKTETEYRYIYLMEKLEHLDKKEAEIFNEDIINLDSLNEFECQKALKEVANQFSLTLQKEIKQLFHYYKQHQDYILWDLHGDNLMKRSDTGEVLVLDPFAIRV</sequence>
<accession>A0A7V2T404</accession>
<comment type="caution">
    <text evidence="1">The sequence shown here is derived from an EMBL/GenBank/DDBJ whole genome shotgun (WGS) entry which is preliminary data.</text>
</comment>
<dbReference type="AlphaFoldDB" id="A0A7V2T404"/>
<dbReference type="Proteomes" id="UP000885750">
    <property type="component" value="Unassembled WGS sequence"/>
</dbReference>
<name>A0A7V2T404_LEUMU</name>